<evidence type="ECO:0000256" key="10">
    <source>
        <dbReference type="ARBA" id="ARBA00023278"/>
    </source>
</evidence>
<dbReference type="SUPFAM" id="SSF53300">
    <property type="entry name" value="vWA-like"/>
    <property type="match status" value="10"/>
</dbReference>
<dbReference type="PROSITE" id="PS50234">
    <property type="entry name" value="VWFA"/>
    <property type="match status" value="9"/>
</dbReference>
<name>A0A6J3CGG3_AYTFU</name>
<dbReference type="GO" id="GO:0007155">
    <property type="term" value="P:cell adhesion"/>
    <property type="evidence" value="ECO:0007669"/>
    <property type="project" value="UniProtKB-KW"/>
</dbReference>
<dbReference type="FunFam" id="3.40.50.410:FF:000003">
    <property type="entry name" value="Collagen type VI alpha 3 chain"/>
    <property type="match status" value="1"/>
</dbReference>
<dbReference type="FunFam" id="3.40.50.410:FF:000004">
    <property type="entry name" value="collagen alpha-6(VI) chain"/>
    <property type="match status" value="4"/>
</dbReference>
<dbReference type="KEGG" id="aful:116485878"/>
<dbReference type="PROSITE" id="PS50279">
    <property type="entry name" value="BPTI_KUNITZ_2"/>
    <property type="match status" value="1"/>
</dbReference>
<keyword evidence="4 14" id="KW-0732">Signal</keyword>
<feature type="domain" description="VWFA" evidence="15">
    <location>
        <begin position="33"/>
        <end position="207"/>
    </location>
</feature>
<evidence type="ECO:0000256" key="3">
    <source>
        <dbReference type="ARBA" id="ARBA00022530"/>
    </source>
</evidence>
<dbReference type="FunFam" id="3.40.50.410:FF:000021">
    <property type="entry name" value="Collagen, type VI, alpha 3"/>
    <property type="match status" value="1"/>
</dbReference>
<dbReference type="FunFam" id="4.10.410.10:FF:000020">
    <property type="entry name" value="Collagen, type VI, alpha 3"/>
    <property type="match status" value="1"/>
</dbReference>
<evidence type="ECO:0000259" key="15">
    <source>
        <dbReference type="PROSITE" id="PS50234"/>
    </source>
</evidence>
<evidence type="ECO:0000256" key="11">
    <source>
        <dbReference type="ARBA" id="ARBA00043858"/>
    </source>
</evidence>
<protein>
    <submittedName>
        <fullName evidence="18 19">Collagen alpha-6(VI) chain</fullName>
    </submittedName>
</protein>
<evidence type="ECO:0000256" key="12">
    <source>
        <dbReference type="ARBA" id="ARBA00044000"/>
    </source>
</evidence>
<dbReference type="SUPFAM" id="SSF57362">
    <property type="entry name" value="BPTI-like"/>
    <property type="match status" value="1"/>
</dbReference>
<dbReference type="PANTHER" id="PTHR24020:SF86">
    <property type="entry name" value="COLLAGEN, TYPE VI, ALPHA 4"/>
    <property type="match status" value="1"/>
</dbReference>
<feature type="domain" description="VWFA" evidence="15">
    <location>
        <begin position="228"/>
        <end position="403"/>
    </location>
</feature>
<sequence>MDNWKLLLVLLFVSTFCSMDAQQTACRKATLADVVFLVDTSTNVAQENIQKVIEFLSSLVSNLDIGHDAIQVGLAQYSDETYQVFLLNQYLSKTDVLEQIGDLPYKGGEPYTGKALDFVSTTYFNESAGSRAKVYVPQLMILITSGESSDEVELPAKKLRHRGISIYVVGVGVQNTSELQQIASKPFDKYLYSIKSFDDLPDLSTKLLKNFCFAIESQVEAFAKQYADIIFLIDSTATTKHSASDRVKRFISQIVEQLDVGTDKYRIGLAQFNGVGEVGFALNSYEKKEEILDHIQRIVLTGDSSQDGIALESLLETLFTDTFGSRINEGTPQVVVIFTSSGFSKNIMGAIRMLEEMGVKNFTVEVERFDRVETTESYPSNATYRLHGVKNIEFVQQKIVTGVETSLQDLYELDQIVPAVCSSATVADIAFLVDESSKVGSKNFQLIRAFLLKVVNALDIGPRNVRVGLVLYSDEPRLEFTLNTFKDKLEILNYLKNLPYRGGRTYTGAAIEFLRNKVFTREAGSRKRKGVQQIAVVITDGQSLDDYTKPASKLRRKGVTVYVVGIQNTTESSKLDKIATYPPMNHVTTLKNFLQLSNIRWKIKKRLCNDIVKSTFVVPLQSQNVKEGCVNTEEADIYFLIDGSGSIQPTDFVDIKTFVNETTRMFQVGANNVRIGVVQYASESRTEFVIGQHNQMDDLTKAISNIEQIGGGTRTGDALIYMKSLFQMASRENVPQILVVITDGKSEDEVKQAAGELRQQGITIYAIGIKEAVQQQLEEIAETGERVYFVNDFDSLKNIKEGIVQNICSKNVCKNVKVDVVFLVDGSESVRSDDFQKVKDFMQSFVNNIDVGLDNVRIGLLQFSSKMREEFQLDRYNTADDMGKAIQKMKQIRTGTQTGKALNLAAPYFDRPKGGRPELKQYLIVITDGESHDSVTKPARAIRKKGVTIFAIDMLRANNSQLLEITGSQDRVFFENDFHFIQKQILFEICNLQDLCKRAEVADIIFLVHGSSGVTDLQFKNVHHLIEAVVNTSVVGLDKVRFGVVVYSSTPEVYFPLNSYTSKSQIRKKIFNLKPLPGKPFTARALNFARQRFDVNHGGRPSYLAVTRILVLITDEPTVPSDKANLPMAIRALKENEINLIAVGISKADRAELKEITEDQERLYFAQNYDALESIHKNLAQNVCEKSKPVCNKQVADLMFLMDGSGSISNSNFSVMKTFVKDVLGSFVISKNGVHVGVVQYSAEPQKEFSLNEFYNDIIIKERIDRIEQMQSTTYTGKALRFVHSLFEPAHGGRKKRGVSQNLVVITDGNSHDDVEDAAVALRGDGVHVFAVGIGLINSFDLLRTAGDSRRVFTVENFDALKNIERTVVNELCESEDRPIEDCDMDLFIAIDISRHTRPASSLLLKQKLQTSLPELLQHMKSRLGVCCKPDTPVNIRFKFQVLTQAKKIIFESDFEGYNEGIIQKFLDAQATVDTYLNVDFLQTFQEKFFSAASAKVKVVLVFSDGLDDSPEDLRKAANSFYLKGLDALLLVGLDNTQNLNELREIEFGRGFENNEPLSIELQDIPRILQKNLDNIAERKCCDVFCKCVGETGERGARGIPGNKGSTGYRGIPGHPGEEGGIGGRGPIGINGTRGDRGCTGARGLKGYRGYRGSQGEHGDSGLDGIDGEQGDKGPPGLSGEKGSPGIRGRKGPRGEPGERGQPGLRGDHGDPGINNNVRGPKGEKGNSAWQGEPGPRGLQGEQGHKGLPGAKGWIGPPGPEGGEGDLGEAGYPGNPGFKGPQGPKGLQGIKGLPGPQGMPGLQGSPGPAGLPGSAGKLGAKGAKGEPGDPGKKGPLGPTGQRGVRGMDGRHVDGPVGSKGAKGEPGFIGYPGPEGEDGNPGIPGAKGPKGVRGRRGNAGRPGSVGDPGDRGPPGPMGAKGPRGSIFMEPCDLVNFSRKNCPCSSDTGTCPAYPTEVVFAFDMSEDVTPAAFERMRNIAMSLLKSIKISESNCPTGARVSIVSYNTNTRYLIRFSEFKRNDLLVQAVQKIPLERSTGKRNIGAAMRFVARNVFKRVRQGILTRKIAIFFANGPSQNDMVINTAVLELSALDITPVVIAFSEVPNVKRAFSTDNTGRFQLFVWERQQNENLDSIIYCVLCFDKCKPSTPCEAPVSLPLQMDMDIAYVVDSSHSITSEDFQRAKDFVSDMLDQFDIASQPSESRGGIRVALVQQAPRGFLPNRRKTPVALEFNLGTYSNKNLMKNHIQESVRQLEGPSAIASALQWTVENVFFKNPRQRRHRVIFVIIGSKTSTWDREKLKDISLGVKCKGFTVFTLALGSNVNDNELIELSSFPTDQHLLTLGRVSTSEMAYAQRFSRAFLNLLQQQINAYPPPELQEECERLDRGDAGERVPVIERMPFPKTDETDYSGYLKDVETTESRVLETVREISTEPVYMVPETEYHSEMEYFTEEDAKGEKPQEYRGAQEKKENLEATLETGADYSVYDACDLPQDSGECQNYDLKWYYNKEQKTCTWFWYGGCGGNRNRFETQKECELLCIKSF</sequence>
<feature type="domain" description="VWFA" evidence="15">
    <location>
        <begin position="1955"/>
        <end position="2136"/>
    </location>
</feature>
<comment type="function">
    <text evidence="11">Collagen VI acts as a cell-binding protein.</text>
</comment>
<dbReference type="PROSITE" id="PS00280">
    <property type="entry name" value="BPTI_KUNITZ_1"/>
    <property type="match status" value="1"/>
</dbReference>
<dbReference type="SMART" id="SM00131">
    <property type="entry name" value="KU"/>
    <property type="match status" value="1"/>
</dbReference>
<dbReference type="GeneID" id="116485878"/>
<dbReference type="RefSeq" id="XP_032037510.1">
    <property type="nucleotide sequence ID" value="XM_032181619.1"/>
</dbReference>
<evidence type="ECO:0000256" key="14">
    <source>
        <dbReference type="SAM" id="SignalP"/>
    </source>
</evidence>
<dbReference type="PRINTS" id="PR00453">
    <property type="entry name" value="VWFADOMAIN"/>
</dbReference>
<evidence type="ECO:0000256" key="5">
    <source>
        <dbReference type="ARBA" id="ARBA00022737"/>
    </source>
</evidence>
<feature type="compositionally biased region" description="Gly residues" evidence="13">
    <location>
        <begin position="1619"/>
        <end position="1629"/>
    </location>
</feature>
<dbReference type="CDD" id="cd22630">
    <property type="entry name" value="Kunitz_collagen_alpha6_VI"/>
    <property type="match status" value="1"/>
</dbReference>
<feature type="domain" description="VWFA" evidence="15">
    <location>
        <begin position="2161"/>
        <end position="2362"/>
    </location>
</feature>
<evidence type="ECO:0000256" key="13">
    <source>
        <dbReference type="SAM" id="MobiDB-lite"/>
    </source>
</evidence>
<feature type="domain" description="VWFA" evidence="15">
    <location>
        <begin position="428"/>
        <end position="607"/>
    </location>
</feature>
<keyword evidence="5" id="KW-0677">Repeat</keyword>
<feature type="chain" id="PRO_5044643108" evidence="14">
    <location>
        <begin position="22"/>
        <end position="2540"/>
    </location>
</feature>
<feature type="compositionally biased region" description="Basic and acidic residues" evidence="13">
    <location>
        <begin position="1823"/>
        <end position="1832"/>
    </location>
</feature>
<keyword evidence="6" id="KW-0130">Cell adhesion</keyword>
<dbReference type="Pfam" id="PF00014">
    <property type="entry name" value="Kunitz_BPTI"/>
    <property type="match status" value="1"/>
</dbReference>
<feature type="domain" description="VWFA" evidence="15">
    <location>
        <begin position="636"/>
        <end position="807"/>
    </location>
</feature>
<dbReference type="InterPro" id="IPR036880">
    <property type="entry name" value="Kunitz_BPTI_sf"/>
</dbReference>
<evidence type="ECO:0000256" key="6">
    <source>
        <dbReference type="ARBA" id="ARBA00022889"/>
    </source>
</evidence>
<dbReference type="InterPro" id="IPR002035">
    <property type="entry name" value="VWF_A"/>
</dbReference>
<feature type="signal peptide" evidence="14">
    <location>
        <begin position="1"/>
        <end position="21"/>
    </location>
</feature>
<keyword evidence="17" id="KW-1185">Reference proteome</keyword>
<dbReference type="Proteomes" id="UP000504639">
    <property type="component" value="Chromosome 2"/>
</dbReference>
<keyword evidence="8" id="KW-1015">Disulfide bond</keyword>
<evidence type="ECO:0000259" key="16">
    <source>
        <dbReference type="PROSITE" id="PS50279"/>
    </source>
</evidence>
<accession>A0A6J3CGG3</accession>
<dbReference type="Gene3D" id="4.10.410.10">
    <property type="entry name" value="Pancreatic trypsin inhibitor Kunitz domain"/>
    <property type="match status" value="1"/>
</dbReference>
<keyword evidence="10" id="KW-0379">Hydroxylation</keyword>
<feature type="region of interest" description="Disordered" evidence="13">
    <location>
        <begin position="1596"/>
        <end position="1921"/>
    </location>
</feature>
<dbReference type="FunFam" id="3.40.50.410:FF:000016">
    <property type="entry name" value="Collagen type VI alpha 3 chain"/>
    <property type="match status" value="1"/>
</dbReference>
<evidence type="ECO:0000256" key="2">
    <source>
        <dbReference type="ARBA" id="ARBA00022525"/>
    </source>
</evidence>
<dbReference type="InterPro" id="IPR002223">
    <property type="entry name" value="Kunitz_BPTI"/>
</dbReference>
<keyword evidence="2" id="KW-0964">Secreted</keyword>
<dbReference type="SMART" id="SM00327">
    <property type="entry name" value="VWA"/>
    <property type="match status" value="10"/>
</dbReference>
<reference evidence="18 19" key="1">
    <citation type="submission" date="2025-04" db="UniProtKB">
        <authorList>
            <consortium name="RefSeq"/>
        </authorList>
    </citation>
    <scope>IDENTIFICATION</scope>
    <source>
        <tissue evidence="18 19">Lung</tissue>
    </source>
</reference>
<evidence type="ECO:0000256" key="8">
    <source>
        <dbReference type="ARBA" id="ARBA00023157"/>
    </source>
</evidence>
<dbReference type="PANTHER" id="PTHR24020">
    <property type="entry name" value="COLLAGEN ALPHA"/>
    <property type="match status" value="1"/>
</dbReference>
<dbReference type="CDD" id="cd01450">
    <property type="entry name" value="vWFA_subfamily_ECM"/>
    <property type="match status" value="3"/>
</dbReference>
<evidence type="ECO:0000313" key="18">
    <source>
        <dbReference type="RefSeq" id="XP_032037509.1"/>
    </source>
</evidence>
<proteinExistence type="inferred from homology"/>
<comment type="similarity">
    <text evidence="12">Belongs to the type VI collagen family.</text>
</comment>
<dbReference type="InterPro" id="IPR036465">
    <property type="entry name" value="vWFA_dom_sf"/>
</dbReference>
<keyword evidence="3" id="KW-0272">Extracellular matrix</keyword>
<dbReference type="GO" id="GO:0005589">
    <property type="term" value="C:collagen type VI trimer"/>
    <property type="evidence" value="ECO:0007669"/>
    <property type="project" value="UniProtKB-ARBA"/>
</dbReference>
<evidence type="ECO:0000313" key="19">
    <source>
        <dbReference type="RefSeq" id="XP_032037510.1"/>
    </source>
</evidence>
<evidence type="ECO:0000256" key="1">
    <source>
        <dbReference type="ARBA" id="ARBA00004498"/>
    </source>
</evidence>
<feature type="domain" description="BPTI/Kunitz inhibitor" evidence="16">
    <location>
        <begin position="2486"/>
        <end position="2536"/>
    </location>
</feature>
<organism evidence="17 19">
    <name type="scientific">Aythya fuligula</name>
    <name type="common">Tufted duck</name>
    <name type="synonym">Anas fuligula</name>
    <dbReference type="NCBI Taxonomy" id="219594"/>
    <lineage>
        <taxon>Eukaryota</taxon>
        <taxon>Metazoa</taxon>
        <taxon>Chordata</taxon>
        <taxon>Craniata</taxon>
        <taxon>Vertebrata</taxon>
        <taxon>Euteleostomi</taxon>
        <taxon>Archelosauria</taxon>
        <taxon>Archosauria</taxon>
        <taxon>Dinosauria</taxon>
        <taxon>Saurischia</taxon>
        <taxon>Theropoda</taxon>
        <taxon>Coelurosauria</taxon>
        <taxon>Aves</taxon>
        <taxon>Neognathae</taxon>
        <taxon>Galloanserae</taxon>
        <taxon>Anseriformes</taxon>
        <taxon>Anatidae</taxon>
        <taxon>Aythyinae</taxon>
        <taxon>Aythya</taxon>
    </lineage>
</organism>
<feature type="domain" description="VWFA" evidence="15">
    <location>
        <begin position="1197"/>
        <end position="1372"/>
    </location>
</feature>
<feature type="domain" description="VWFA" evidence="15">
    <location>
        <begin position="1003"/>
        <end position="1179"/>
    </location>
</feature>
<dbReference type="InterPro" id="IPR050525">
    <property type="entry name" value="ECM_Assembly_Org"/>
</dbReference>
<dbReference type="PRINTS" id="PR00759">
    <property type="entry name" value="BASICPTASE"/>
</dbReference>
<feature type="compositionally biased region" description="Low complexity" evidence="13">
    <location>
        <begin position="1793"/>
        <end position="1821"/>
    </location>
</feature>
<evidence type="ECO:0000313" key="17">
    <source>
        <dbReference type="Proteomes" id="UP000504639"/>
    </source>
</evidence>
<dbReference type="Pfam" id="PF00092">
    <property type="entry name" value="VWA"/>
    <property type="match status" value="9"/>
</dbReference>
<dbReference type="Gene3D" id="3.40.50.410">
    <property type="entry name" value="von Willebrand factor, type A domain"/>
    <property type="match status" value="9"/>
</dbReference>
<evidence type="ECO:0000256" key="9">
    <source>
        <dbReference type="ARBA" id="ARBA00023180"/>
    </source>
</evidence>
<keyword evidence="7 18" id="KW-0176">Collagen</keyword>
<dbReference type="InterPro" id="IPR020901">
    <property type="entry name" value="Prtase_inh_Kunz-CS"/>
</dbReference>
<dbReference type="RefSeq" id="XP_032037509.1">
    <property type="nucleotide sequence ID" value="XM_032181618.1"/>
</dbReference>
<dbReference type="CDD" id="cd01472">
    <property type="entry name" value="vWA_collagen"/>
    <property type="match status" value="4"/>
</dbReference>
<feature type="domain" description="VWFA" evidence="15">
    <location>
        <begin position="819"/>
        <end position="989"/>
    </location>
</feature>
<comment type="subcellular location">
    <subcellularLocation>
        <location evidence="1">Secreted</location>
        <location evidence="1">Extracellular space</location>
        <location evidence="1">Extracellular matrix</location>
    </subcellularLocation>
</comment>
<dbReference type="CTD" id="131873"/>
<evidence type="ECO:0000256" key="7">
    <source>
        <dbReference type="ARBA" id="ARBA00023119"/>
    </source>
</evidence>
<keyword evidence="9" id="KW-0325">Glycoprotein</keyword>
<dbReference type="GO" id="GO:0004867">
    <property type="term" value="F:serine-type endopeptidase inhibitor activity"/>
    <property type="evidence" value="ECO:0007669"/>
    <property type="project" value="InterPro"/>
</dbReference>
<gene>
    <name evidence="18 19" type="primary">COL6A6</name>
</gene>
<evidence type="ECO:0000256" key="4">
    <source>
        <dbReference type="ARBA" id="ARBA00022729"/>
    </source>
</evidence>